<evidence type="ECO:0000313" key="2">
    <source>
        <dbReference type="EMBL" id="MBB5687027.1"/>
    </source>
</evidence>
<organism evidence="2 3">
    <name type="scientific">Sphingobium boeckii</name>
    <dbReference type="NCBI Taxonomy" id="1082345"/>
    <lineage>
        <taxon>Bacteria</taxon>
        <taxon>Pseudomonadati</taxon>
        <taxon>Pseudomonadota</taxon>
        <taxon>Alphaproteobacteria</taxon>
        <taxon>Sphingomonadales</taxon>
        <taxon>Sphingomonadaceae</taxon>
        <taxon>Sphingobium</taxon>
    </lineage>
</organism>
<feature type="signal peptide" evidence="1">
    <location>
        <begin position="1"/>
        <end position="26"/>
    </location>
</feature>
<dbReference type="EMBL" id="JACIJC010000005">
    <property type="protein sequence ID" value="MBB5687027.1"/>
    <property type="molecule type" value="Genomic_DNA"/>
</dbReference>
<keyword evidence="1" id="KW-0732">Signal</keyword>
<gene>
    <name evidence="2" type="ORF">FHS49_003055</name>
</gene>
<name>A0A7W9AKA2_9SPHN</name>
<dbReference type="Proteomes" id="UP000549617">
    <property type="component" value="Unassembled WGS sequence"/>
</dbReference>
<evidence type="ECO:0000256" key="1">
    <source>
        <dbReference type="SAM" id="SignalP"/>
    </source>
</evidence>
<dbReference type="RefSeq" id="WP_184020095.1">
    <property type="nucleotide sequence ID" value="NZ_JACIJC010000005.1"/>
</dbReference>
<dbReference type="InterPro" id="IPR049886">
    <property type="entry name" value="CFI_box_CTERM_dom"/>
</dbReference>
<evidence type="ECO:0000313" key="3">
    <source>
        <dbReference type="Proteomes" id="UP000549617"/>
    </source>
</evidence>
<proteinExistence type="predicted"/>
<feature type="chain" id="PRO_5031221962" evidence="1">
    <location>
        <begin position="27"/>
        <end position="343"/>
    </location>
</feature>
<sequence>MTRFTATRRRMLAGLALIGLPVSAWAQSDIIGYRIGCERTVTVKGVTSTYQGVYDVIGGRYTLDRAPTGKSTITPLSAKFATGGRSVGTADRYGGRAAFIEEHYGLDPVSGFHQASHILYLSLSVPGRTARMPIRVAIYQGKKLVWQNDVVPFASATPQLVSLERKFDDGSSPAIFKKKIRVVVLSNGVQVADYGFDTARLNAKKYRDANHNAIMGKPYVESALPPGCVKKSISTGGSGCFVTTAAVETIGLADDCWELETLRRFRDTALPRLPGGDALIRDYYALAPAMIARINERPDAQRVWLKTYWAGVIPSALCAAIGWNREAMACYSRSIRRLATLAA</sequence>
<protein>
    <submittedName>
        <fullName evidence="2">Uncharacterized protein</fullName>
    </submittedName>
</protein>
<dbReference type="NCBIfam" id="NF041770">
    <property type="entry name" value="CFI_box_CTERM"/>
    <property type="match status" value="1"/>
</dbReference>
<keyword evidence="3" id="KW-1185">Reference proteome</keyword>
<accession>A0A7W9AKA2</accession>
<reference evidence="2 3" key="1">
    <citation type="submission" date="2020-08" db="EMBL/GenBank/DDBJ databases">
        <title>Genomic Encyclopedia of Type Strains, Phase IV (KMG-IV): sequencing the most valuable type-strain genomes for metagenomic binning, comparative biology and taxonomic classification.</title>
        <authorList>
            <person name="Goeker M."/>
        </authorList>
    </citation>
    <scope>NUCLEOTIDE SEQUENCE [LARGE SCALE GENOMIC DNA]</scope>
    <source>
        <strain evidence="2 3">DSM 25079</strain>
    </source>
</reference>
<dbReference type="AlphaFoldDB" id="A0A7W9AKA2"/>
<comment type="caution">
    <text evidence="2">The sequence shown here is derived from an EMBL/GenBank/DDBJ whole genome shotgun (WGS) entry which is preliminary data.</text>
</comment>